<name>A0A3A4B4G6_9ACTN</name>
<protein>
    <submittedName>
        <fullName evidence="2">DUF397 domain-containing protein</fullName>
    </submittedName>
</protein>
<proteinExistence type="predicted"/>
<evidence type="ECO:0000313" key="3">
    <source>
        <dbReference type="Proteomes" id="UP000265768"/>
    </source>
</evidence>
<dbReference type="RefSeq" id="WP_119926167.1">
    <property type="nucleotide sequence ID" value="NZ_QZEY01000003.1"/>
</dbReference>
<evidence type="ECO:0000313" key="2">
    <source>
        <dbReference type="EMBL" id="RJL33207.1"/>
    </source>
</evidence>
<evidence type="ECO:0000259" key="1">
    <source>
        <dbReference type="Pfam" id="PF04149"/>
    </source>
</evidence>
<gene>
    <name evidence="2" type="ORF">D5H75_10230</name>
</gene>
<organism evidence="2 3">
    <name type="scientific">Bailinhaonella thermotolerans</name>
    <dbReference type="NCBI Taxonomy" id="1070861"/>
    <lineage>
        <taxon>Bacteria</taxon>
        <taxon>Bacillati</taxon>
        <taxon>Actinomycetota</taxon>
        <taxon>Actinomycetes</taxon>
        <taxon>Streptosporangiales</taxon>
        <taxon>Streptosporangiaceae</taxon>
        <taxon>Bailinhaonella</taxon>
    </lineage>
</organism>
<dbReference type="Pfam" id="PF04149">
    <property type="entry name" value="DUF397"/>
    <property type="match status" value="1"/>
</dbReference>
<reference evidence="2 3" key="1">
    <citation type="submission" date="2018-09" db="EMBL/GenBank/DDBJ databases">
        <title>YIM 75507 draft genome.</title>
        <authorList>
            <person name="Tang S."/>
            <person name="Feng Y."/>
        </authorList>
    </citation>
    <scope>NUCLEOTIDE SEQUENCE [LARGE SCALE GENOMIC DNA]</scope>
    <source>
        <strain evidence="2 3">YIM 75507</strain>
    </source>
</reference>
<dbReference type="OrthoDB" id="4332861at2"/>
<dbReference type="AlphaFoldDB" id="A0A3A4B4G6"/>
<dbReference type="EMBL" id="QZEY01000003">
    <property type="protein sequence ID" value="RJL33207.1"/>
    <property type="molecule type" value="Genomic_DNA"/>
</dbReference>
<accession>A0A3A4B4G6</accession>
<sequence>MDLSRAEWRKSRRSQGTGNDCVEVADLSDAIAVRDSKNPDGGALVISRSSWSGFMNDIKAGKLSP</sequence>
<comment type="caution">
    <text evidence="2">The sequence shown here is derived from an EMBL/GenBank/DDBJ whole genome shotgun (WGS) entry which is preliminary data.</text>
</comment>
<dbReference type="InterPro" id="IPR007278">
    <property type="entry name" value="DUF397"/>
</dbReference>
<feature type="domain" description="DUF397" evidence="1">
    <location>
        <begin position="6"/>
        <end position="59"/>
    </location>
</feature>
<dbReference type="Proteomes" id="UP000265768">
    <property type="component" value="Unassembled WGS sequence"/>
</dbReference>
<keyword evidence="3" id="KW-1185">Reference proteome</keyword>